<dbReference type="AlphaFoldDB" id="A0A511MQZ3"/>
<dbReference type="InterPro" id="IPR008651">
    <property type="entry name" value="Uncharacterised_HicB"/>
</dbReference>
<dbReference type="Gene3D" id="1.10.1220.10">
    <property type="entry name" value="Met repressor-like"/>
    <property type="match status" value="1"/>
</dbReference>
<name>A0A511MQZ3_9NOCA</name>
<organism evidence="1 2">
    <name type="scientific">Nocardia ninae NBRC 108245</name>
    <dbReference type="NCBI Taxonomy" id="1210091"/>
    <lineage>
        <taxon>Bacteria</taxon>
        <taxon>Bacillati</taxon>
        <taxon>Actinomycetota</taxon>
        <taxon>Actinomycetes</taxon>
        <taxon>Mycobacteriales</taxon>
        <taxon>Nocardiaceae</taxon>
        <taxon>Nocardia</taxon>
    </lineage>
</organism>
<dbReference type="Pfam" id="PF05534">
    <property type="entry name" value="HicB"/>
    <property type="match status" value="1"/>
</dbReference>
<dbReference type="InterPro" id="IPR013321">
    <property type="entry name" value="Arc_rbn_hlx_hlx"/>
</dbReference>
<dbReference type="SUPFAM" id="SSF47598">
    <property type="entry name" value="Ribbon-helix-helix"/>
    <property type="match status" value="1"/>
</dbReference>
<evidence type="ECO:0008006" key="3">
    <source>
        <dbReference type="Google" id="ProtNLM"/>
    </source>
</evidence>
<sequence>MPAIGASTTAGSTGYGPIRSALGTPVVIVTPSSLSLTASELPLPLAGVVSNCNHCRYGGGMTTKPTTPVTLRLPNDVHARVAALAEAAHISLNAALVQAAELWATERAHGQIVAYAVDDVMTRRSELLARLRDA</sequence>
<dbReference type="GO" id="GO:0006355">
    <property type="term" value="P:regulation of DNA-templated transcription"/>
    <property type="evidence" value="ECO:0007669"/>
    <property type="project" value="InterPro"/>
</dbReference>
<keyword evidence="2" id="KW-1185">Reference proteome</keyword>
<gene>
    <name evidence="1" type="ORF">NN4_71560</name>
</gene>
<proteinExistence type="predicted"/>
<dbReference type="InterPro" id="IPR010985">
    <property type="entry name" value="Ribbon_hlx_hlx"/>
</dbReference>
<evidence type="ECO:0000313" key="2">
    <source>
        <dbReference type="Proteomes" id="UP000321424"/>
    </source>
</evidence>
<reference evidence="1 2" key="1">
    <citation type="submission" date="2019-07" db="EMBL/GenBank/DDBJ databases">
        <title>Whole genome shotgun sequence of Nocardia ninae NBRC 108245.</title>
        <authorList>
            <person name="Hosoyama A."/>
            <person name="Uohara A."/>
            <person name="Ohji S."/>
            <person name="Ichikawa N."/>
        </authorList>
    </citation>
    <scope>NUCLEOTIDE SEQUENCE [LARGE SCALE GENOMIC DNA]</scope>
    <source>
        <strain evidence="1 2">NBRC 108245</strain>
    </source>
</reference>
<protein>
    <recommendedName>
        <fullName evidence="3">Toxin-antitoxin system HicB family antitoxin</fullName>
    </recommendedName>
</protein>
<accession>A0A511MQZ3</accession>
<dbReference type="Proteomes" id="UP000321424">
    <property type="component" value="Unassembled WGS sequence"/>
</dbReference>
<evidence type="ECO:0000313" key="1">
    <source>
        <dbReference type="EMBL" id="GEM42637.1"/>
    </source>
</evidence>
<comment type="caution">
    <text evidence="1">The sequence shown here is derived from an EMBL/GenBank/DDBJ whole genome shotgun (WGS) entry which is preliminary data.</text>
</comment>
<dbReference type="EMBL" id="BJXA01000074">
    <property type="protein sequence ID" value="GEM42637.1"/>
    <property type="molecule type" value="Genomic_DNA"/>
</dbReference>